<evidence type="ECO:0000313" key="5">
    <source>
        <dbReference type="Proteomes" id="UP000271137"/>
    </source>
</evidence>
<gene>
    <name evidence="3" type="ORF">EH244_10185</name>
    <name evidence="4" type="ORF">EJO66_05615</name>
</gene>
<dbReference type="Proteomes" id="UP000271590">
    <property type="component" value="Unassembled WGS sequence"/>
</dbReference>
<keyword evidence="2" id="KW-0472">Membrane</keyword>
<evidence type="ECO:0000313" key="4">
    <source>
        <dbReference type="EMBL" id="RSZ41401.1"/>
    </source>
</evidence>
<proteinExistence type="predicted"/>
<dbReference type="AlphaFoldDB" id="A0A3P3EU57"/>
<keyword evidence="2" id="KW-0812">Transmembrane</keyword>
<organism evidence="3 6">
    <name type="scientific">Variovorax beijingensis</name>
    <dbReference type="NCBI Taxonomy" id="2496117"/>
    <lineage>
        <taxon>Bacteria</taxon>
        <taxon>Pseudomonadati</taxon>
        <taxon>Pseudomonadota</taxon>
        <taxon>Betaproteobacteria</taxon>
        <taxon>Burkholderiales</taxon>
        <taxon>Comamonadaceae</taxon>
        <taxon>Variovorax</taxon>
    </lineage>
</organism>
<feature type="region of interest" description="Disordered" evidence="1">
    <location>
        <begin position="1"/>
        <end position="24"/>
    </location>
</feature>
<evidence type="ECO:0000313" key="6">
    <source>
        <dbReference type="Proteomes" id="UP000271590"/>
    </source>
</evidence>
<feature type="region of interest" description="Disordered" evidence="1">
    <location>
        <begin position="60"/>
        <end position="99"/>
    </location>
</feature>
<feature type="transmembrane region" description="Helical" evidence="2">
    <location>
        <begin position="31"/>
        <end position="50"/>
    </location>
</feature>
<evidence type="ECO:0000256" key="1">
    <source>
        <dbReference type="SAM" id="MobiDB-lite"/>
    </source>
</evidence>
<dbReference type="InterPro" id="IPR021382">
    <property type="entry name" value="DUF3014"/>
</dbReference>
<dbReference type="EMBL" id="RQXU01000004">
    <property type="protein sequence ID" value="RRH89934.1"/>
    <property type="molecule type" value="Genomic_DNA"/>
</dbReference>
<dbReference type="Pfam" id="PF11219">
    <property type="entry name" value="DUF3014"/>
    <property type="match status" value="1"/>
</dbReference>
<reference evidence="3 6" key="1">
    <citation type="submission" date="2018-11" db="EMBL/GenBank/DDBJ databases">
        <title>The genome of Variovorax sp T529.</title>
        <authorList>
            <person name="Gao J."/>
        </authorList>
    </citation>
    <scope>NUCLEOTIDE SEQUENCE [LARGE SCALE GENOMIC DNA]</scope>
    <source>
        <strain evidence="3 6">T529</strain>
    </source>
</reference>
<feature type="compositionally biased region" description="Pro residues" evidence="1">
    <location>
        <begin position="72"/>
        <end position="85"/>
    </location>
</feature>
<name>A0A3P3EU57_9BURK</name>
<keyword evidence="5" id="KW-1185">Reference proteome</keyword>
<accession>A0A3P3EU57</accession>
<comment type="caution">
    <text evidence="3">The sequence shown here is derived from an EMBL/GenBank/DDBJ whole genome shotgun (WGS) entry which is preliminary data.</text>
</comment>
<evidence type="ECO:0000313" key="3">
    <source>
        <dbReference type="EMBL" id="RRH89934.1"/>
    </source>
</evidence>
<dbReference type="Proteomes" id="UP000271137">
    <property type="component" value="Unassembled WGS sequence"/>
</dbReference>
<reference evidence="4 5" key="2">
    <citation type="submission" date="2018-12" db="EMBL/GenBank/DDBJ databases">
        <title>The genome sequences of strain 502.</title>
        <authorList>
            <person name="Gao J."/>
            <person name="Sun J."/>
        </authorList>
    </citation>
    <scope>NUCLEOTIDE SEQUENCE [LARGE SCALE GENOMIC DNA]</scope>
    <source>
        <strain evidence="4 5">502</strain>
    </source>
</reference>
<protein>
    <submittedName>
        <fullName evidence="3">DUF3014 domain-containing protein</fullName>
    </submittedName>
</protein>
<evidence type="ECO:0000256" key="2">
    <source>
        <dbReference type="SAM" id="Phobius"/>
    </source>
</evidence>
<sequence>MPDRDIPEIPDVRDPRDAPAYRPRRETSTGTIVVIVLLAIAAAFLGWRWYQQQQPLPVEPPVAAAPNDGLAPAPPPSLPESPEPQNPIDAIALPESGLPKVADSDSRVMKALVDLMGSKNVADFLQFEGIVRRFVATVDNLAREQSPASTWPVQPTKQRFTTQGKGEKETISPNNAARYSPIVMLAESIDPAKAAKVYARLYPLFQQAYEELGYPGRYFNDRLVAVIDHLLQAPEPAGPVQVRLVEVKGNVPSQRPWVRYEYADPQLESLSSGQKIMVRVGLENERKLKASLRGFREQIATGELMKKNAQQPR</sequence>
<dbReference type="EMBL" id="RXFQ01000003">
    <property type="protein sequence ID" value="RSZ41401.1"/>
    <property type="molecule type" value="Genomic_DNA"/>
</dbReference>
<dbReference type="RefSeq" id="WP_124958267.1">
    <property type="nucleotide sequence ID" value="NZ_RQXU01000004.1"/>
</dbReference>
<keyword evidence="2" id="KW-1133">Transmembrane helix</keyword>